<feature type="transmembrane region" description="Helical" evidence="1">
    <location>
        <begin position="117"/>
        <end position="137"/>
    </location>
</feature>
<dbReference type="EMBL" id="LCJU01000034">
    <property type="protein sequence ID" value="KKT83687.1"/>
    <property type="molecule type" value="Genomic_DNA"/>
</dbReference>
<feature type="transmembrane region" description="Helical" evidence="1">
    <location>
        <begin position="361"/>
        <end position="381"/>
    </location>
</feature>
<feature type="transmembrane region" description="Helical" evidence="1">
    <location>
        <begin position="316"/>
        <end position="341"/>
    </location>
</feature>
<proteinExistence type="predicted"/>
<feature type="transmembrane region" description="Helical" evidence="1">
    <location>
        <begin position="393"/>
        <end position="411"/>
    </location>
</feature>
<feature type="transmembrane region" description="Helical" evidence="1">
    <location>
        <begin position="417"/>
        <end position="434"/>
    </location>
</feature>
<feature type="transmembrane region" description="Helical" evidence="1">
    <location>
        <begin position="196"/>
        <end position="227"/>
    </location>
</feature>
<evidence type="ECO:0000313" key="2">
    <source>
        <dbReference type="EMBL" id="KKT83687.1"/>
    </source>
</evidence>
<keyword evidence="1" id="KW-1133">Transmembrane helix</keyword>
<gene>
    <name evidence="2" type="ORF">UW82_C0034G0002</name>
</gene>
<protein>
    <recommendedName>
        <fullName evidence="4">Glycosyltransferase RgtA/B/C/D-like domain-containing protein</fullName>
    </recommendedName>
</protein>
<evidence type="ECO:0008006" key="4">
    <source>
        <dbReference type="Google" id="ProtNLM"/>
    </source>
</evidence>
<name>A0A0G1MSD9_UNCKA</name>
<dbReference type="AlphaFoldDB" id="A0A0G1MSD9"/>
<organism evidence="2 3">
    <name type="scientific">candidate division WWE3 bacterium GW2011_GWC2_44_9</name>
    <dbReference type="NCBI Taxonomy" id="1619125"/>
    <lineage>
        <taxon>Bacteria</taxon>
        <taxon>Katanobacteria</taxon>
    </lineage>
</organism>
<accession>A0A0G1MSD9</accession>
<keyword evidence="1" id="KW-0472">Membrane</keyword>
<feature type="transmembrane region" description="Helical" evidence="1">
    <location>
        <begin position="290"/>
        <end position="309"/>
    </location>
</feature>
<evidence type="ECO:0000256" key="1">
    <source>
        <dbReference type="SAM" id="Phobius"/>
    </source>
</evidence>
<dbReference type="Proteomes" id="UP000034504">
    <property type="component" value="Unassembled WGS sequence"/>
</dbReference>
<evidence type="ECO:0000313" key="3">
    <source>
        <dbReference type="Proteomes" id="UP000034504"/>
    </source>
</evidence>
<keyword evidence="1" id="KW-0812">Transmembrane</keyword>
<comment type="caution">
    <text evidence="2">The sequence shown here is derived from an EMBL/GenBank/DDBJ whole genome shotgun (WGS) entry which is preliminary data.</text>
</comment>
<feature type="transmembrane region" description="Helical" evidence="1">
    <location>
        <begin position="239"/>
        <end position="259"/>
    </location>
</feature>
<feature type="transmembrane region" description="Helical" evidence="1">
    <location>
        <begin position="46"/>
        <end position="65"/>
    </location>
</feature>
<reference evidence="2 3" key="1">
    <citation type="journal article" date="2015" name="Nature">
        <title>rRNA introns, odd ribosomes, and small enigmatic genomes across a large radiation of phyla.</title>
        <authorList>
            <person name="Brown C.T."/>
            <person name="Hug L.A."/>
            <person name="Thomas B.C."/>
            <person name="Sharon I."/>
            <person name="Castelle C.J."/>
            <person name="Singh A."/>
            <person name="Wilkins M.J."/>
            <person name="Williams K.H."/>
            <person name="Banfield J.F."/>
        </authorList>
    </citation>
    <scope>NUCLEOTIDE SEQUENCE [LARGE SCALE GENOMIC DNA]</scope>
</reference>
<feature type="transmembrane region" description="Helical" evidence="1">
    <location>
        <begin position="441"/>
        <end position="461"/>
    </location>
</feature>
<sequence>MTAIKLVITKHEEPRLKPRFPPFRFTVGNLFHPRTSPWSSLAKHKAFTAIALVYVLSVLVIFPFSEYAVNDDWDFITHVRNFSRLDFTKNSLIDSSFVLQGLVGVAWTKLFGLSYPALKVLTVLATVCFLFSVDQVLKLHGKTDFIRFSTLALALFNPFIYPFSFTFMTEPYFLLCLALSYYYLTSYKYKPAPGKLLLAVTFAAASILIRQLGLLLAPAVLLSIGYLDYKRRACYTKHLVISLALIITTAAISFLWPQYNSNNELAMQGLVTQLANPIQLLASIGQLPYVLPYFAFSVLPLAVMVFLLCRPALKILIAAGTAFLFTAFYSVNIFKLGNVLYPEGLLLKNNYLDRLSLFDNIAFKALLCLFVVASMISLAIFFAGKKRLELTNVLPEILLLMALTIPIILYGRFFDRYFVNGLFFFVIITATLLPNKLPIGIKIAGTTSLVFYCLYIFVLAYDFHTYTAIQWAKARTLKQERNLDNELFLSDTYSKYISVYFKPNGPQVDRSMPIGLTYTCYIQRDYTTTGQTIIQQVLSRIETSKTVNVYLANPVIYDAKLTAGFRPPTHDTTKIVNKTPYFSVQDWILGNKAFVVTYCTLR</sequence>